<dbReference type="PANTHER" id="PTHR43611">
    <property type="entry name" value="ALPHA-D-GLUCOSE 1-PHOSPHATE PHOSPHATASE"/>
    <property type="match status" value="1"/>
</dbReference>
<dbReference type="PRINTS" id="PR00413">
    <property type="entry name" value="HADHALOGNASE"/>
</dbReference>
<dbReference type="Gene3D" id="3.40.50.1000">
    <property type="entry name" value="HAD superfamily/HAD-like"/>
    <property type="match status" value="1"/>
</dbReference>
<accession>A0ABT5KRF8</accession>
<dbReference type="SFLD" id="SFLDG01129">
    <property type="entry name" value="C1.5:_HAD__Beta-PGM__Phosphata"/>
    <property type="match status" value="1"/>
</dbReference>
<dbReference type="EMBL" id="JAQQXS010000007">
    <property type="protein sequence ID" value="MDC8785507.1"/>
    <property type="molecule type" value="Genomic_DNA"/>
</dbReference>
<reference evidence="1 2" key="1">
    <citation type="submission" date="2022-10" db="EMBL/GenBank/DDBJ databases">
        <title>paucibacter sp. hw8 Genome sequencing.</title>
        <authorList>
            <person name="Park S."/>
        </authorList>
    </citation>
    <scope>NUCLEOTIDE SEQUENCE [LARGE SCALE GENOMIC DNA]</scope>
    <source>
        <strain evidence="2">hw8</strain>
    </source>
</reference>
<dbReference type="NCBIfam" id="TIGR01549">
    <property type="entry name" value="HAD-SF-IA-v1"/>
    <property type="match status" value="1"/>
</dbReference>
<organism evidence="1 2">
    <name type="scientific">Roseateles koreensis</name>
    <dbReference type="NCBI Taxonomy" id="2987526"/>
    <lineage>
        <taxon>Bacteria</taxon>
        <taxon>Pseudomonadati</taxon>
        <taxon>Pseudomonadota</taxon>
        <taxon>Betaproteobacteria</taxon>
        <taxon>Burkholderiales</taxon>
        <taxon>Sphaerotilaceae</taxon>
        <taxon>Roseateles</taxon>
    </lineage>
</organism>
<dbReference type="SFLD" id="SFLDS00003">
    <property type="entry name" value="Haloacid_Dehalogenase"/>
    <property type="match status" value="1"/>
</dbReference>
<protein>
    <submittedName>
        <fullName evidence="1">HAD family phosphatase</fullName>
    </submittedName>
</protein>
<keyword evidence="2" id="KW-1185">Reference proteome</keyword>
<sequence length="214" mass="24011">MNNDKNEKPQKPENIVFDFGGVLFRWHPASFLARVWPHRAADVAQGAALATDFFQNYSGDWGAFDQGLIDAPTVTQRIADRTGWPLAEVAQVVAAVPDELQVLPDTVRLIEDFKRAGHRLFFLSNMPEPYADHLERHYPLHDWFEGGVFSGRVKVSKPDPTIFELATAQFEVPAQSCLFLDDHPANIVAARAHGWQAELFTTAAELRPRVAHLV</sequence>
<dbReference type="CDD" id="cd02603">
    <property type="entry name" value="HAD_sEH-N_like"/>
    <property type="match status" value="1"/>
</dbReference>
<dbReference type="InterPro" id="IPR023198">
    <property type="entry name" value="PGP-like_dom2"/>
</dbReference>
<dbReference type="Pfam" id="PF00702">
    <property type="entry name" value="Hydrolase"/>
    <property type="match status" value="1"/>
</dbReference>
<dbReference type="InterPro" id="IPR036412">
    <property type="entry name" value="HAD-like_sf"/>
</dbReference>
<dbReference type="SUPFAM" id="SSF56784">
    <property type="entry name" value="HAD-like"/>
    <property type="match status" value="1"/>
</dbReference>
<dbReference type="InterPro" id="IPR023214">
    <property type="entry name" value="HAD_sf"/>
</dbReference>
<comment type="caution">
    <text evidence="1">The sequence shown here is derived from an EMBL/GenBank/DDBJ whole genome shotgun (WGS) entry which is preliminary data.</text>
</comment>
<evidence type="ECO:0000313" key="1">
    <source>
        <dbReference type="EMBL" id="MDC8785507.1"/>
    </source>
</evidence>
<name>A0ABT5KRF8_9BURK</name>
<dbReference type="PANTHER" id="PTHR43611:SF3">
    <property type="entry name" value="FLAVIN MONONUCLEOTIDE HYDROLASE 1, CHLOROPLATIC"/>
    <property type="match status" value="1"/>
</dbReference>
<gene>
    <name evidence="1" type="ORF">PRZ01_09915</name>
</gene>
<dbReference type="Proteomes" id="UP001219862">
    <property type="component" value="Unassembled WGS sequence"/>
</dbReference>
<dbReference type="NCBIfam" id="TIGR01509">
    <property type="entry name" value="HAD-SF-IA-v3"/>
    <property type="match status" value="1"/>
</dbReference>
<proteinExistence type="predicted"/>
<evidence type="ECO:0000313" key="2">
    <source>
        <dbReference type="Proteomes" id="UP001219862"/>
    </source>
</evidence>
<dbReference type="Gene3D" id="1.10.150.240">
    <property type="entry name" value="Putative phosphatase, domain 2"/>
    <property type="match status" value="1"/>
</dbReference>
<dbReference type="RefSeq" id="WP_273596613.1">
    <property type="nucleotide sequence ID" value="NZ_JAQQXS010000007.1"/>
</dbReference>
<dbReference type="InterPro" id="IPR006439">
    <property type="entry name" value="HAD-SF_hydro_IA"/>
</dbReference>